<feature type="transmembrane region" description="Helical" evidence="6">
    <location>
        <begin position="83"/>
        <end position="102"/>
    </location>
</feature>
<dbReference type="eggNOG" id="COG2814">
    <property type="taxonomic scope" value="Bacteria"/>
</dbReference>
<dbReference type="HOGENOM" id="CLU_677564_0_0_6"/>
<dbReference type="PANTHER" id="PTHR43124:SF10">
    <property type="entry name" value="PURINE EFFLUX PUMP PBUE"/>
    <property type="match status" value="1"/>
</dbReference>
<name>B8KTU8_9GAMM</name>
<dbReference type="STRING" id="565045.NOR51B_2452"/>
<feature type="transmembrane region" description="Helical" evidence="6">
    <location>
        <begin position="252"/>
        <end position="270"/>
    </location>
</feature>
<evidence type="ECO:0000256" key="6">
    <source>
        <dbReference type="SAM" id="Phobius"/>
    </source>
</evidence>
<evidence type="ECO:0000256" key="2">
    <source>
        <dbReference type="ARBA" id="ARBA00022475"/>
    </source>
</evidence>
<keyword evidence="3 6" id="KW-0812">Transmembrane</keyword>
<feature type="transmembrane region" description="Helical" evidence="6">
    <location>
        <begin position="277"/>
        <end position="295"/>
    </location>
</feature>
<evidence type="ECO:0000256" key="5">
    <source>
        <dbReference type="ARBA" id="ARBA00023136"/>
    </source>
</evidence>
<dbReference type="InterPro" id="IPR020846">
    <property type="entry name" value="MFS_dom"/>
</dbReference>
<dbReference type="Gene3D" id="1.20.1250.20">
    <property type="entry name" value="MFS general substrate transporter like domains"/>
    <property type="match status" value="2"/>
</dbReference>
<dbReference type="InterPro" id="IPR036259">
    <property type="entry name" value="MFS_trans_sf"/>
</dbReference>
<feature type="domain" description="Major facilitator superfamily (MFS) profile" evidence="7">
    <location>
        <begin position="14"/>
        <end position="389"/>
    </location>
</feature>
<feature type="transmembrane region" description="Helical" evidence="6">
    <location>
        <begin position="20"/>
        <end position="42"/>
    </location>
</feature>
<feature type="transmembrane region" description="Helical" evidence="6">
    <location>
        <begin position="301"/>
        <end position="320"/>
    </location>
</feature>
<dbReference type="InterPro" id="IPR050189">
    <property type="entry name" value="MFS_Efflux_Transporters"/>
</dbReference>
<evidence type="ECO:0000256" key="3">
    <source>
        <dbReference type="ARBA" id="ARBA00022692"/>
    </source>
</evidence>
<proteinExistence type="predicted"/>
<dbReference type="SUPFAM" id="SSF103473">
    <property type="entry name" value="MFS general substrate transporter"/>
    <property type="match status" value="1"/>
</dbReference>
<feature type="transmembrane region" description="Helical" evidence="6">
    <location>
        <begin position="163"/>
        <end position="183"/>
    </location>
</feature>
<sequence>MMTDTTPTKTIAESRESLILGLYMALAGYAVLAGIPVISTAWSNLLGFTEEQVGRVAGADLGGLAAGAVLAALFVAKANRRQIVLVAIAIAAVANVACAFYQDYMTTLILRFIAGVGSGLFTGVAVATLGARSNPAKAFNYLLFSFAFVQAGEMYVLPRLPMTTIYFVFAATYLITVPLLRWLPERPPETVLSEETDEGDSSVAVSPAIPKSVPWLFLIAMALTYVNIGAYWTYIELASARAGLDAEWVSSVLVWVSLFGLIGCLVATVISDRVGMGKPLLLTLLLHAFVVYLLVNDIDPPRFLISVYAFNFLWIFIDVYQMGSVASVCKTGRFATLMPAAQGIGQIIGPNIAASLLAAGHGYSSVFLLCALASLAAFVVYFIAYLLLRGLPSDVVAGAKSIGAKAIGMRA</sequence>
<gene>
    <name evidence="8" type="ORF">NOR51B_2452</name>
</gene>
<dbReference type="InterPro" id="IPR011701">
    <property type="entry name" value="MFS"/>
</dbReference>
<organism evidence="8 9">
    <name type="scientific">Luminiphilus syltensis NOR5-1B</name>
    <dbReference type="NCBI Taxonomy" id="565045"/>
    <lineage>
        <taxon>Bacteria</taxon>
        <taxon>Pseudomonadati</taxon>
        <taxon>Pseudomonadota</taxon>
        <taxon>Gammaproteobacteria</taxon>
        <taxon>Cellvibrionales</taxon>
        <taxon>Halieaceae</taxon>
        <taxon>Luminiphilus</taxon>
    </lineage>
</organism>
<feature type="transmembrane region" description="Helical" evidence="6">
    <location>
        <begin position="215"/>
        <end position="232"/>
    </location>
</feature>
<keyword evidence="5 6" id="KW-0472">Membrane</keyword>
<comment type="subcellular location">
    <subcellularLocation>
        <location evidence="1">Cell membrane</location>
        <topology evidence="1">Multi-pass membrane protein</topology>
    </subcellularLocation>
</comment>
<accession>B8KTU8</accession>
<keyword evidence="9" id="KW-1185">Reference proteome</keyword>
<evidence type="ECO:0000256" key="4">
    <source>
        <dbReference type="ARBA" id="ARBA00022989"/>
    </source>
</evidence>
<dbReference type="EMBL" id="DS999411">
    <property type="protein sequence ID" value="EED36500.1"/>
    <property type="molecule type" value="Genomic_DNA"/>
</dbReference>
<dbReference type="OrthoDB" id="5737151at2"/>
<evidence type="ECO:0000259" key="7">
    <source>
        <dbReference type="PROSITE" id="PS50850"/>
    </source>
</evidence>
<dbReference type="PANTHER" id="PTHR43124">
    <property type="entry name" value="PURINE EFFLUX PUMP PBUE"/>
    <property type="match status" value="1"/>
</dbReference>
<evidence type="ECO:0000313" key="8">
    <source>
        <dbReference type="EMBL" id="EED36500.1"/>
    </source>
</evidence>
<keyword evidence="2" id="KW-1003">Cell membrane</keyword>
<evidence type="ECO:0000256" key="1">
    <source>
        <dbReference type="ARBA" id="ARBA00004651"/>
    </source>
</evidence>
<dbReference type="GO" id="GO:0005886">
    <property type="term" value="C:plasma membrane"/>
    <property type="evidence" value="ECO:0007669"/>
    <property type="project" value="UniProtKB-SubCell"/>
</dbReference>
<dbReference type="Proteomes" id="UP000004699">
    <property type="component" value="Unassembled WGS sequence"/>
</dbReference>
<feature type="transmembrane region" description="Helical" evidence="6">
    <location>
        <begin position="366"/>
        <end position="388"/>
    </location>
</feature>
<dbReference type="PROSITE" id="PS50850">
    <property type="entry name" value="MFS"/>
    <property type="match status" value="1"/>
</dbReference>
<reference evidence="9" key="1">
    <citation type="journal article" date="2013" name="BMC Microbiol.">
        <title>Taxonomy and evolution of bacteriochlorophyll a-containing members of the OM60/NOR5 clade of marine gammaproteobacteria: description of Luminiphilus syltensis gen. nov., sp. nov., reclassification of Haliea rubra as Pseudohaliea rubra gen. nov., comb. nov., and emendation of Chromatocurvus halotolerans.</title>
        <authorList>
            <person name="Spring S."/>
            <person name="Riedel T."/>
            <person name="Sproer C."/>
            <person name="Yan S."/>
            <person name="Harder J."/>
            <person name="Fuchs B.M."/>
        </authorList>
    </citation>
    <scope>NUCLEOTIDE SEQUENCE [LARGE SCALE GENOMIC DNA]</scope>
    <source>
        <strain evidence="9">NOR51-B</strain>
    </source>
</reference>
<dbReference type="Pfam" id="PF07690">
    <property type="entry name" value="MFS_1"/>
    <property type="match status" value="1"/>
</dbReference>
<evidence type="ECO:0000313" key="9">
    <source>
        <dbReference type="Proteomes" id="UP000004699"/>
    </source>
</evidence>
<dbReference type="AlphaFoldDB" id="B8KTU8"/>
<protein>
    <submittedName>
        <fullName evidence="8">Major facilitator family transporter, putative</fullName>
    </submittedName>
</protein>
<feature type="transmembrane region" description="Helical" evidence="6">
    <location>
        <begin position="54"/>
        <end position="76"/>
    </location>
</feature>
<feature type="transmembrane region" description="Helical" evidence="6">
    <location>
        <begin position="108"/>
        <end position="131"/>
    </location>
</feature>
<dbReference type="GO" id="GO:0022857">
    <property type="term" value="F:transmembrane transporter activity"/>
    <property type="evidence" value="ECO:0007669"/>
    <property type="project" value="InterPro"/>
</dbReference>
<keyword evidence="4 6" id="KW-1133">Transmembrane helix</keyword>
<feature type="transmembrane region" description="Helical" evidence="6">
    <location>
        <begin position="340"/>
        <end position="360"/>
    </location>
</feature>